<feature type="transmembrane region" description="Helical" evidence="1">
    <location>
        <begin position="228"/>
        <end position="246"/>
    </location>
</feature>
<keyword evidence="3" id="KW-1185">Reference proteome</keyword>
<keyword evidence="1" id="KW-0812">Transmembrane</keyword>
<accession>A0A098BYT8</accession>
<keyword evidence="1" id="KW-1133">Transmembrane helix</keyword>
<feature type="transmembrane region" description="Helical" evidence="1">
    <location>
        <begin position="169"/>
        <end position="188"/>
    </location>
</feature>
<evidence type="ECO:0000313" key="3">
    <source>
        <dbReference type="Proteomes" id="UP000032417"/>
    </source>
</evidence>
<dbReference type="AlphaFoldDB" id="A0A098BYT8"/>
<protein>
    <submittedName>
        <fullName evidence="2">Putative membrane protein</fullName>
    </submittedName>
</protein>
<sequence>MSNIDKKYLGVSEAIRPYIDTAVIVGNLEEKEIQLLRRKAQEFGDDPYEVEMILKAEIAREKKLISTQVNVKEEPHKEIIEIKPNKISMFLHYWNALKKYTEFNGRASRSEFWYFILVSYFIWIVLLIISNFSLEQTILNSFLEFLVLIFPLAMMIPMTTVWVRRIHDINRSGWLILIPFLNFILLFLKGTKGDNRYGSDPSKTIYKEIYLTKSEEIKVEERVKKASIVAKLEIVGGTLFAVSATIHEAISFDLITWKTLDDYIRWMWLIGGVLLLFPRLISIISTRFRK</sequence>
<feature type="transmembrane region" description="Helical" evidence="1">
    <location>
        <begin position="112"/>
        <end position="130"/>
    </location>
</feature>
<evidence type="ECO:0000313" key="2">
    <source>
        <dbReference type="EMBL" id="CEA15850.1"/>
    </source>
</evidence>
<dbReference type="PANTHER" id="PTHR34980">
    <property type="entry name" value="INNER MEMBRANE PROTEIN-RELATED-RELATED"/>
    <property type="match status" value="1"/>
</dbReference>
<dbReference type="KEGG" id="pbt:ING2E5B_1098"/>
<organism evidence="2 3">
    <name type="scientific">Fermentimonas caenicola</name>
    <dbReference type="NCBI Taxonomy" id="1562970"/>
    <lineage>
        <taxon>Bacteria</taxon>
        <taxon>Pseudomonadati</taxon>
        <taxon>Bacteroidota</taxon>
        <taxon>Bacteroidia</taxon>
        <taxon>Bacteroidales</taxon>
        <taxon>Dysgonomonadaceae</taxon>
        <taxon>Fermentimonas</taxon>
    </lineage>
</organism>
<dbReference type="EMBL" id="LN515532">
    <property type="protein sequence ID" value="CEA15850.1"/>
    <property type="molecule type" value="Genomic_DNA"/>
</dbReference>
<evidence type="ECO:0000256" key="1">
    <source>
        <dbReference type="SAM" id="Phobius"/>
    </source>
</evidence>
<proteinExistence type="predicted"/>
<dbReference type="Proteomes" id="UP000032417">
    <property type="component" value="Chromosome 1"/>
</dbReference>
<keyword evidence="1" id="KW-0472">Membrane</keyword>
<dbReference type="PANTHER" id="PTHR34980:SF2">
    <property type="entry name" value="INNER MEMBRANE PROTEIN YHAH-RELATED"/>
    <property type="match status" value="1"/>
</dbReference>
<dbReference type="GO" id="GO:0005886">
    <property type="term" value="C:plasma membrane"/>
    <property type="evidence" value="ECO:0007669"/>
    <property type="project" value="TreeGrafter"/>
</dbReference>
<name>A0A098BYT8_9BACT</name>
<dbReference type="Pfam" id="PF05656">
    <property type="entry name" value="DUF805"/>
    <property type="match status" value="1"/>
</dbReference>
<dbReference type="HOGENOM" id="CLU_959273_0_0_10"/>
<reference evidence="2 3" key="1">
    <citation type="submission" date="2014-08" db="EMBL/GenBank/DDBJ databases">
        <authorList>
            <person name="Wibberg D."/>
        </authorList>
    </citation>
    <scope>NUCLEOTIDE SEQUENCE [LARGE SCALE GENOMIC DNA]</scope>
    <source>
        <strain evidence="3">ING2-E5B</strain>
    </source>
</reference>
<feature type="transmembrane region" description="Helical" evidence="1">
    <location>
        <begin position="142"/>
        <end position="163"/>
    </location>
</feature>
<gene>
    <name evidence="2" type="ORF">ING2E5B_1098</name>
</gene>
<dbReference type="InterPro" id="IPR008523">
    <property type="entry name" value="DUF805"/>
</dbReference>
<feature type="transmembrane region" description="Helical" evidence="1">
    <location>
        <begin position="266"/>
        <end position="284"/>
    </location>
</feature>